<evidence type="ECO:0000313" key="3">
    <source>
        <dbReference type="Proteomes" id="UP001153269"/>
    </source>
</evidence>
<gene>
    <name evidence="2" type="ORF">PLEPLA_LOCUS48674</name>
</gene>
<dbReference type="Proteomes" id="UP001153269">
    <property type="component" value="Unassembled WGS sequence"/>
</dbReference>
<dbReference type="AlphaFoldDB" id="A0A9N7ZE65"/>
<organism evidence="2 3">
    <name type="scientific">Pleuronectes platessa</name>
    <name type="common">European plaice</name>
    <dbReference type="NCBI Taxonomy" id="8262"/>
    <lineage>
        <taxon>Eukaryota</taxon>
        <taxon>Metazoa</taxon>
        <taxon>Chordata</taxon>
        <taxon>Craniata</taxon>
        <taxon>Vertebrata</taxon>
        <taxon>Euteleostomi</taxon>
        <taxon>Actinopterygii</taxon>
        <taxon>Neopterygii</taxon>
        <taxon>Teleostei</taxon>
        <taxon>Neoteleostei</taxon>
        <taxon>Acanthomorphata</taxon>
        <taxon>Carangaria</taxon>
        <taxon>Pleuronectiformes</taxon>
        <taxon>Pleuronectoidei</taxon>
        <taxon>Pleuronectidae</taxon>
        <taxon>Pleuronectes</taxon>
    </lineage>
</organism>
<protein>
    <submittedName>
        <fullName evidence="2">Uncharacterized protein</fullName>
    </submittedName>
</protein>
<keyword evidence="3" id="KW-1185">Reference proteome</keyword>
<feature type="region of interest" description="Disordered" evidence="1">
    <location>
        <begin position="1"/>
        <end position="28"/>
    </location>
</feature>
<name>A0A9N7ZE65_PLEPL</name>
<reference evidence="2" key="1">
    <citation type="submission" date="2020-03" db="EMBL/GenBank/DDBJ databases">
        <authorList>
            <person name="Weist P."/>
        </authorList>
    </citation>
    <scope>NUCLEOTIDE SEQUENCE</scope>
</reference>
<dbReference type="EMBL" id="CADEAL010004495">
    <property type="protein sequence ID" value="CAB1460801.1"/>
    <property type="molecule type" value="Genomic_DNA"/>
</dbReference>
<proteinExistence type="predicted"/>
<feature type="compositionally biased region" description="Basic and acidic residues" evidence="1">
    <location>
        <begin position="1"/>
        <end position="10"/>
    </location>
</feature>
<accession>A0A9N7ZE65</accession>
<sequence length="172" mass="19305">MSLKKIKQEADCPDYNSADEGQGAAELRDRARKMTRRIAGGAGFSRGQRDGEMGQFPRFSIHIYLSKIHPHPSIQTSIHIHPSKHPSTSIYRNIHPHPHPSIHPNIHPHPHPSVETSIQTSIHIHLSKHPSTSICRNINPNIHPHPSTTHRPNIHPLPPTAICPNIHPNILH</sequence>
<evidence type="ECO:0000256" key="1">
    <source>
        <dbReference type="SAM" id="MobiDB-lite"/>
    </source>
</evidence>
<comment type="caution">
    <text evidence="2">The sequence shown here is derived from an EMBL/GenBank/DDBJ whole genome shotgun (WGS) entry which is preliminary data.</text>
</comment>
<evidence type="ECO:0000313" key="2">
    <source>
        <dbReference type="EMBL" id="CAB1460801.1"/>
    </source>
</evidence>